<dbReference type="RefSeq" id="WP_303483472.1">
    <property type="nucleotide sequence ID" value="NZ_JAUOPJ010000009.1"/>
</dbReference>
<organism evidence="10 11">
    <name type="scientific">Celeribacter halophilus</name>
    <dbReference type="NCBI Taxonomy" id="576117"/>
    <lineage>
        <taxon>Bacteria</taxon>
        <taxon>Pseudomonadati</taxon>
        <taxon>Pseudomonadota</taxon>
        <taxon>Alphaproteobacteria</taxon>
        <taxon>Rhodobacterales</taxon>
        <taxon>Roseobacteraceae</taxon>
        <taxon>Celeribacter</taxon>
    </lineage>
</organism>
<keyword evidence="4 5" id="KW-0175">Coiled coil</keyword>
<evidence type="ECO:0000259" key="9">
    <source>
        <dbReference type="Pfam" id="PF25990"/>
    </source>
</evidence>
<dbReference type="Gene3D" id="2.40.30.170">
    <property type="match status" value="1"/>
</dbReference>
<dbReference type="AlphaFoldDB" id="A0AAW7XUJ9"/>
<comment type="subcellular location">
    <subcellularLocation>
        <location evidence="1">Cell envelope</location>
    </subcellularLocation>
</comment>
<evidence type="ECO:0000256" key="1">
    <source>
        <dbReference type="ARBA" id="ARBA00004196"/>
    </source>
</evidence>
<dbReference type="InterPro" id="IPR058627">
    <property type="entry name" value="MdtA-like_C"/>
</dbReference>
<feature type="domain" description="Multidrug resistance protein MdtA-like barrel-sandwich hybrid" evidence="7">
    <location>
        <begin position="59"/>
        <end position="212"/>
    </location>
</feature>
<gene>
    <name evidence="10" type="ORF">Q4494_11620</name>
</gene>
<dbReference type="NCBIfam" id="TIGR01730">
    <property type="entry name" value="RND_mfp"/>
    <property type="match status" value="1"/>
</dbReference>
<feature type="domain" description="YknX-like beta-barrel" evidence="9">
    <location>
        <begin position="220"/>
        <end position="303"/>
    </location>
</feature>
<dbReference type="Gene3D" id="2.40.50.100">
    <property type="match status" value="1"/>
</dbReference>
<keyword evidence="3" id="KW-0813">Transport</keyword>
<dbReference type="SUPFAM" id="SSF111369">
    <property type="entry name" value="HlyD-like secretion proteins"/>
    <property type="match status" value="1"/>
</dbReference>
<dbReference type="Pfam" id="PF25967">
    <property type="entry name" value="RND-MFP_C"/>
    <property type="match status" value="1"/>
</dbReference>
<evidence type="ECO:0000313" key="10">
    <source>
        <dbReference type="EMBL" id="MDO6457730.1"/>
    </source>
</evidence>
<evidence type="ECO:0000259" key="8">
    <source>
        <dbReference type="Pfam" id="PF25967"/>
    </source>
</evidence>
<dbReference type="PANTHER" id="PTHR30469">
    <property type="entry name" value="MULTIDRUG RESISTANCE PROTEIN MDTA"/>
    <property type="match status" value="1"/>
</dbReference>
<evidence type="ECO:0000256" key="3">
    <source>
        <dbReference type="ARBA" id="ARBA00022448"/>
    </source>
</evidence>
<feature type="region of interest" description="Disordered" evidence="6">
    <location>
        <begin position="372"/>
        <end position="391"/>
    </location>
</feature>
<dbReference type="GO" id="GO:1990195">
    <property type="term" value="C:macrolide transmembrane transporter complex"/>
    <property type="evidence" value="ECO:0007669"/>
    <property type="project" value="InterPro"/>
</dbReference>
<dbReference type="Gene3D" id="2.40.420.20">
    <property type="match status" value="1"/>
</dbReference>
<evidence type="ECO:0000256" key="2">
    <source>
        <dbReference type="ARBA" id="ARBA00009477"/>
    </source>
</evidence>
<dbReference type="Gene3D" id="6.10.140.1990">
    <property type="match status" value="1"/>
</dbReference>
<sequence length="391" mass="41212">MKTLFRLVIVALVLLAGYFGWTQYRGKGDVVVPQTATVTRGTVQETVLASGVIEASQLVSVGARTSGQIEALVVSLGDEVATGDLIAQIDDEDQQNDLLQAKADLANIEAQIAAKRANIKQAELTLARENSLHAQNYASQEDVEAAEAALEVYQAELDALNAQKASADVTVSTAQIALNRTQITAPMAGTVVAVVVDEGQTVNASTDTPTIVKLANLDKMIVKAEISEADVVHVAAGQKVSFTILGEPDAPFEAIVRDVEPAPSEIEDSDTIDTDEAIYYNGRLEVDNPDHKLRIGMTTEVSIVLDEAVDVLTVPSSALNSTPDGRYIVEVYDAETGEVRPQPVEVGLNNKVTAEIKSGLEEGDVVVTGGAVMSAPTSSSGGRMGPPPGMF</sequence>
<protein>
    <submittedName>
        <fullName evidence="10">Efflux RND transporter periplasmic adaptor subunit</fullName>
    </submittedName>
</protein>
<dbReference type="Pfam" id="PF25990">
    <property type="entry name" value="Beta-barrel_YknX"/>
    <property type="match status" value="1"/>
</dbReference>
<evidence type="ECO:0000256" key="6">
    <source>
        <dbReference type="SAM" id="MobiDB-lite"/>
    </source>
</evidence>
<dbReference type="PANTHER" id="PTHR30469:SF33">
    <property type="entry name" value="SLR1207 PROTEIN"/>
    <property type="match status" value="1"/>
</dbReference>
<proteinExistence type="inferred from homology"/>
<dbReference type="EMBL" id="JAUOPJ010000009">
    <property type="protein sequence ID" value="MDO6457730.1"/>
    <property type="molecule type" value="Genomic_DNA"/>
</dbReference>
<reference evidence="10" key="1">
    <citation type="submission" date="2023-07" db="EMBL/GenBank/DDBJ databases">
        <title>Genome content predicts the carbon catabolic preferences of heterotrophic bacteria.</title>
        <authorList>
            <person name="Gralka M."/>
        </authorList>
    </citation>
    <scope>NUCLEOTIDE SEQUENCE</scope>
    <source>
        <strain evidence="10">I2M02</strain>
    </source>
</reference>
<dbReference type="InterPro" id="IPR058636">
    <property type="entry name" value="Beta-barrel_YknX"/>
</dbReference>
<evidence type="ECO:0000259" key="7">
    <source>
        <dbReference type="Pfam" id="PF25917"/>
    </source>
</evidence>
<comment type="caution">
    <text evidence="10">The sequence shown here is derived from an EMBL/GenBank/DDBJ whole genome shotgun (WGS) entry which is preliminary data.</text>
</comment>
<evidence type="ECO:0000256" key="5">
    <source>
        <dbReference type="SAM" id="Coils"/>
    </source>
</evidence>
<name>A0AAW7XUJ9_9RHOB</name>
<dbReference type="InterPro" id="IPR058625">
    <property type="entry name" value="MdtA-like_BSH"/>
</dbReference>
<dbReference type="Pfam" id="PF25917">
    <property type="entry name" value="BSH_RND"/>
    <property type="match status" value="1"/>
</dbReference>
<dbReference type="InterPro" id="IPR006143">
    <property type="entry name" value="RND_pump_MFP"/>
</dbReference>
<feature type="domain" description="Multidrug resistance protein MdtA-like C-terminal permuted SH3" evidence="8">
    <location>
        <begin position="310"/>
        <end position="371"/>
    </location>
</feature>
<accession>A0AAW7XUJ9</accession>
<dbReference type="GO" id="GO:0019898">
    <property type="term" value="C:extrinsic component of membrane"/>
    <property type="evidence" value="ECO:0007669"/>
    <property type="project" value="InterPro"/>
</dbReference>
<dbReference type="GO" id="GO:1990961">
    <property type="term" value="P:xenobiotic detoxification by transmembrane export across the plasma membrane"/>
    <property type="evidence" value="ECO:0007669"/>
    <property type="project" value="InterPro"/>
</dbReference>
<feature type="coiled-coil region" evidence="5">
    <location>
        <begin position="89"/>
        <end position="170"/>
    </location>
</feature>
<dbReference type="GO" id="GO:0015562">
    <property type="term" value="F:efflux transmembrane transporter activity"/>
    <property type="evidence" value="ECO:0007669"/>
    <property type="project" value="TreeGrafter"/>
</dbReference>
<dbReference type="GO" id="GO:1990281">
    <property type="term" value="C:efflux pump complex"/>
    <property type="evidence" value="ECO:0007669"/>
    <property type="project" value="TreeGrafter"/>
</dbReference>
<evidence type="ECO:0000313" key="11">
    <source>
        <dbReference type="Proteomes" id="UP001169823"/>
    </source>
</evidence>
<dbReference type="Proteomes" id="UP001169823">
    <property type="component" value="Unassembled WGS sequence"/>
</dbReference>
<comment type="similarity">
    <text evidence="2">Belongs to the membrane fusion protein (MFP) (TC 8.A.1) family.</text>
</comment>
<dbReference type="InterPro" id="IPR030190">
    <property type="entry name" value="MacA_alpha-hairpin_sf"/>
</dbReference>
<dbReference type="GO" id="GO:0030313">
    <property type="term" value="C:cell envelope"/>
    <property type="evidence" value="ECO:0007669"/>
    <property type="project" value="UniProtKB-SubCell"/>
</dbReference>
<evidence type="ECO:0000256" key="4">
    <source>
        <dbReference type="ARBA" id="ARBA00023054"/>
    </source>
</evidence>